<dbReference type="PANTHER" id="PTHR18964">
    <property type="entry name" value="ROK (REPRESSOR, ORF, KINASE) FAMILY"/>
    <property type="match status" value="1"/>
</dbReference>
<dbReference type="InterPro" id="IPR043129">
    <property type="entry name" value="ATPase_NBD"/>
</dbReference>
<dbReference type="NCBIfam" id="TIGR00744">
    <property type="entry name" value="ROK_glcA_fam"/>
    <property type="match status" value="1"/>
</dbReference>
<organism evidence="9 10">
    <name type="scientific">Pradoshia eiseniae</name>
    <dbReference type="NCBI Taxonomy" id="2064768"/>
    <lineage>
        <taxon>Bacteria</taxon>
        <taxon>Bacillati</taxon>
        <taxon>Bacillota</taxon>
        <taxon>Bacilli</taxon>
        <taxon>Bacillales</taxon>
        <taxon>Bacillaceae</taxon>
        <taxon>Pradoshia</taxon>
    </lineage>
</organism>
<dbReference type="InterPro" id="IPR000600">
    <property type="entry name" value="ROK"/>
</dbReference>
<keyword evidence="10" id="KW-1185">Reference proteome</keyword>
<dbReference type="RefSeq" id="WP_104847611.1">
    <property type="nucleotide sequence ID" value="NZ_PKOZ01000001.1"/>
</dbReference>
<evidence type="ECO:0000256" key="3">
    <source>
        <dbReference type="ARBA" id="ARBA00014701"/>
    </source>
</evidence>
<evidence type="ECO:0000313" key="10">
    <source>
        <dbReference type="Proteomes" id="UP000239663"/>
    </source>
</evidence>
<evidence type="ECO:0000256" key="5">
    <source>
        <dbReference type="ARBA" id="ARBA00022741"/>
    </source>
</evidence>
<comment type="caution">
    <text evidence="9">The sequence shown here is derived from an EMBL/GenBank/DDBJ whole genome shotgun (WGS) entry which is preliminary data.</text>
</comment>
<dbReference type="AlphaFoldDB" id="A0A2S7N3B1"/>
<evidence type="ECO:0000256" key="6">
    <source>
        <dbReference type="ARBA" id="ARBA00022777"/>
    </source>
</evidence>
<evidence type="ECO:0000256" key="1">
    <source>
        <dbReference type="ARBA" id="ARBA00006479"/>
    </source>
</evidence>
<keyword evidence="4" id="KW-0808">Transferase</keyword>
<dbReference type="Pfam" id="PF00480">
    <property type="entry name" value="ROK"/>
    <property type="match status" value="1"/>
</dbReference>
<dbReference type="EMBL" id="PKOZ01000001">
    <property type="protein sequence ID" value="PQD96514.1"/>
    <property type="molecule type" value="Genomic_DNA"/>
</dbReference>
<comment type="similarity">
    <text evidence="1">Belongs to the ROK (NagC/XylR) family.</text>
</comment>
<evidence type="ECO:0000256" key="2">
    <source>
        <dbReference type="ARBA" id="ARBA00012323"/>
    </source>
</evidence>
<dbReference type="CDD" id="cd24062">
    <property type="entry name" value="ASKHA_NBD_ROK_BsGLK-like"/>
    <property type="match status" value="1"/>
</dbReference>
<dbReference type="PANTHER" id="PTHR18964:SF149">
    <property type="entry name" value="BIFUNCTIONAL UDP-N-ACETYLGLUCOSAMINE 2-EPIMERASE_N-ACETYLMANNOSAMINE KINASE"/>
    <property type="match status" value="1"/>
</dbReference>
<dbReference type="OrthoDB" id="9810372at2"/>
<dbReference type="InterPro" id="IPR004654">
    <property type="entry name" value="ROK_glcA"/>
</dbReference>
<protein>
    <recommendedName>
        <fullName evidence="3">Glucokinase</fullName>
        <ecNumber evidence="2">2.7.1.2</ecNumber>
    </recommendedName>
    <alternativeName>
        <fullName evidence="8">Glucose kinase</fullName>
    </alternativeName>
</protein>
<dbReference type="SUPFAM" id="SSF53067">
    <property type="entry name" value="Actin-like ATPase domain"/>
    <property type="match status" value="1"/>
</dbReference>
<dbReference type="GO" id="GO:0005737">
    <property type="term" value="C:cytoplasm"/>
    <property type="evidence" value="ECO:0007669"/>
    <property type="project" value="InterPro"/>
</dbReference>
<keyword evidence="6 9" id="KW-0418">Kinase</keyword>
<name>A0A2S7N3B1_9BACI</name>
<dbReference type="Proteomes" id="UP000239663">
    <property type="component" value="Unassembled WGS sequence"/>
</dbReference>
<proteinExistence type="inferred from homology"/>
<keyword evidence="7" id="KW-0067">ATP-binding</keyword>
<sequence>MEKQEWLLGIDLGGTTVKLAFVNKGGAIVHKWEIPTNLVDNGIHIVSEIASSVKETIGKWPGATLIAAGMGAPGPVDFETGNIYVAVNIGWRDYPLKSRLEGELGIPVVVDNDANVASYGEFWKGSGEGTNDLVCITLGTGVGGGIIANQELVHGVSGAGGELGHITVIPEGGAPCNCGKTGCIETIASATGIVRLSLEEINKKPESMLANRHRDQGMITAKDLFDCVKEQDEAGVAVLDKVAKYLGLTAAHVGNSINPDKIVFGGGVSRAGEALLEPVRGYFRQYAFGRVAESTSLECATLGNDAGVIGAAGLAYKQYGN</sequence>
<dbReference type="Gene3D" id="3.30.420.40">
    <property type="match status" value="2"/>
</dbReference>
<reference evidence="9 10" key="1">
    <citation type="submission" date="2017-12" db="EMBL/GenBank/DDBJ databases">
        <title>Taxonomic description and draft genome of Pradoshia cofamensis Gen. nov., sp. nov., a thermotolerant bacillale isolated from anterior gut of earthworm Eisenia fetida.</title>
        <authorList>
            <person name="Saha T."/>
            <person name="Chakraborty R."/>
        </authorList>
    </citation>
    <scope>NUCLEOTIDE SEQUENCE [LARGE SCALE GENOMIC DNA]</scope>
    <source>
        <strain evidence="9 10">EAG3</strain>
    </source>
</reference>
<dbReference type="InterPro" id="IPR049874">
    <property type="entry name" value="ROK_cs"/>
</dbReference>
<dbReference type="EC" id="2.7.1.2" evidence="2"/>
<evidence type="ECO:0000313" key="9">
    <source>
        <dbReference type="EMBL" id="PQD96514.1"/>
    </source>
</evidence>
<dbReference type="GO" id="GO:0005524">
    <property type="term" value="F:ATP binding"/>
    <property type="evidence" value="ECO:0007669"/>
    <property type="project" value="UniProtKB-KW"/>
</dbReference>
<evidence type="ECO:0000256" key="4">
    <source>
        <dbReference type="ARBA" id="ARBA00022679"/>
    </source>
</evidence>
<dbReference type="GO" id="GO:0006096">
    <property type="term" value="P:glycolytic process"/>
    <property type="evidence" value="ECO:0007669"/>
    <property type="project" value="InterPro"/>
</dbReference>
<evidence type="ECO:0000256" key="8">
    <source>
        <dbReference type="ARBA" id="ARBA00032386"/>
    </source>
</evidence>
<dbReference type="GO" id="GO:0004340">
    <property type="term" value="F:glucokinase activity"/>
    <property type="evidence" value="ECO:0007669"/>
    <property type="project" value="UniProtKB-EC"/>
</dbReference>
<dbReference type="PROSITE" id="PS01125">
    <property type="entry name" value="ROK"/>
    <property type="match status" value="1"/>
</dbReference>
<gene>
    <name evidence="9" type="ORF">CYL18_01030</name>
</gene>
<evidence type="ECO:0000256" key="7">
    <source>
        <dbReference type="ARBA" id="ARBA00022840"/>
    </source>
</evidence>
<keyword evidence="5" id="KW-0547">Nucleotide-binding</keyword>
<accession>A0A2S7N3B1</accession>